<keyword evidence="1" id="KW-1003">Cell membrane</keyword>
<dbReference type="PANTHER" id="PTHR38831">
    <property type="entry name" value="TYPE II SECRETION SYSTEM PROTEIN K"/>
    <property type="match status" value="1"/>
</dbReference>
<accession>A0A272ER13</accession>
<dbReference type="GO" id="GO:0009306">
    <property type="term" value="P:protein secretion"/>
    <property type="evidence" value="ECO:0007669"/>
    <property type="project" value="InterPro"/>
</dbReference>
<evidence type="ECO:0000313" key="4">
    <source>
        <dbReference type="EMBL" id="PAS92524.1"/>
    </source>
</evidence>
<dbReference type="InterPro" id="IPR005628">
    <property type="entry name" value="GspK"/>
</dbReference>
<keyword evidence="1" id="KW-0997">Cell inner membrane</keyword>
<keyword evidence="6" id="KW-1185">Reference proteome</keyword>
<comment type="subcellular location">
    <subcellularLocation>
        <location evidence="1">Cell inner membrane</location>
    </subcellularLocation>
</comment>
<feature type="domain" description="T2SS protein K second SAM-like" evidence="2">
    <location>
        <begin position="188"/>
        <end position="240"/>
    </location>
</feature>
<dbReference type="AlphaFoldDB" id="A0A272ER13"/>
<dbReference type="InterPro" id="IPR049179">
    <property type="entry name" value="T2SSK_SAM-like_2nd"/>
</dbReference>
<proteinExistence type="inferred from homology"/>
<dbReference type="RefSeq" id="WP_095525104.1">
    <property type="nucleotide sequence ID" value="NZ_MDUX01000040.1"/>
</dbReference>
<evidence type="ECO:0000313" key="5">
    <source>
        <dbReference type="Proteomes" id="UP000216107"/>
    </source>
</evidence>
<protein>
    <recommendedName>
        <fullName evidence="1">Type II secretion system protein K</fullName>
    </recommendedName>
</protein>
<dbReference type="PIRSF" id="PIRSF002786">
    <property type="entry name" value="XcpX"/>
    <property type="match status" value="1"/>
</dbReference>
<name>A0A272ER13_9RHOO</name>
<reference evidence="3 6" key="1">
    <citation type="submission" date="2016-08" db="EMBL/GenBank/DDBJ databases">
        <title>Candidatus Dactylopiibacterium carminicum genome sequence.</title>
        <authorList>
            <person name="Ramirez-Puebla S.T."/>
            <person name="Ormeno-Orrillo E."/>
            <person name="Vera-Ponce De Leon A."/>
            <person name="Luis L."/>
            <person name="Sanchez-Flores A."/>
            <person name="Monica R."/>
            <person name="Martinez-Romero E."/>
        </authorList>
    </citation>
    <scope>NUCLEOTIDE SEQUENCE [LARGE SCALE GENOMIC DNA]</scope>
    <source>
        <strain evidence="3">END1</strain>
    </source>
</reference>
<evidence type="ECO:0000313" key="6">
    <source>
        <dbReference type="Proteomes" id="UP000623509"/>
    </source>
</evidence>
<dbReference type="EMBL" id="MDUX01000040">
    <property type="protein sequence ID" value="KAF7598706.1"/>
    <property type="molecule type" value="Genomic_DNA"/>
</dbReference>
<dbReference type="EMBL" id="NMRN01000036">
    <property type="protein sequence ID" value="PAS92524.1"/>
    <property type="molecule type" value="Genomic_DNA"/>
</dbReference>
<evidence type="ECO:0000259" key="2">
    <source>
        <dbReference type="Pfam" id="PF03934"/>
    </source>
</evidence>
<dbReference type="GO" id="GO:0005886">
    <property type="term" value="C:plasma membrane"/>
    <property type="evidence" value="ECO:0007669"/>
    <property type="project" value="UniProtKB-SubCell"/>
</dbReference>
<organism evidence="4 5">
    <name type="scientific">Candidatus Dactylopiibacterium carminicum</name>
    <dbReference type="NCBI Taxonomy" id="857335"/>
    <lineage>
        <taxon>Bacteria</taxon>
        <taxon>Pseudomonadati</taxon>
        <taxon>Pseudomonadota</taxon>
        <taxon>Betaproteobacteria</taxon>
        <taxon>Rhodocyclales</taxon>
        <taxon>Rhodocyclaceae</taxon>
        <taxon>Candidatus Dactylopiibacterium</taxon>
    </lineage>
</organism>
<evidence type="ECO:0000313" key="3">
    <source>
        <dbReference type="EMBL" id="KAF7598706.1"/>
    </source>
</evidence>
<keyword evidence="1" id="KW-0472">Membrane</keyword>
<dbReference type="NCBIfam" id="NF037980">
    <property type="entry name" value="T2SS_GspK"/>
    <property type="match status" value="1"/>
</dbReference>
<dbReference type="Proteomes" id="UP000216107">
    <property type="component" value="Unassembled WGS sequence"/>
</dbReference>
<dbReference type="Pfam" id="PF03934">
    <property type="entry name" value="T2SSK"/>
    <property type="match status" value="1"/>
</dbReference>
<gene>
    <name evidence="3" type="ORF">BGI27_11935</name>
    <name evidence="4" type="ORF">CGU29_11330</name>
</gene>
<dbReference type="PANTHER" id="PTHR38831:SF1">
    <property type="entry name" value="TYPE II SECRETION SYSTEM PROTEIN K-RELATED"/>
    <property type="match status" value="1"/>
</dbReference>
<dbReference type="Proteomes" id="UP000623509">
    <property type="component" value="Unassembled WGS sequence"/>
</dbReference>
<dbReference type="Gene3D" id="3.30.1300.30">
    <property type="entry name" value="GSPII I/J protein-like"/>
    <property type="match status" value="1"/>
</dbReference>
<dbReference type="OrthoDB" id="5293133at2"/>
<comment type="similarity">
    <text evidence="1">Belongs to the GSP K family.</text>
</comment>
<dbReference type="InterPro" id="IPR045584">
    <property type="entry name" value="Pilin-like"/>
</dbReference>
<comment type="caution">
    <text evidence="4">The sequence shown here is derived from an EMBL/GenBank/DDBJ whole genome shotgun (WGS) entry which is preliminary data.</text>
</comment>
<keyword evidence="1" id="KW-0813">Transport</keyword>
<reference evidence="4 5" key="2">
    <citation type="submission" date="2017-07" db="EMBL/GenBank/DDBJ databases">
        <title>Candidatus Dactylopiibacterium carminicum, a nitrogen-fixing symbiont of the cochineal insect Dactylopius coccus and Dactylopius opuntiae (Hemiptera: Coccoidea: Dactylopiidae).</title>
        <authorList>
            <person name="Vera A."/>
        </authorList>
    </citation>
    <scope>NUCLEOTIDE SEQUENCE [LARGE SCALE GENOMIC DNA]</scope>
    <source>
        <strain evidence="4 5">NFDCM</strain>
    </source>
</reference>
<sequence>MKHMDRQRGLALVLALLVVAIVAALALLFVQRQQLWMRQLKHRAGFSSATTAVFVSIDMVRLTLRDDARKNQVDHMLEPWTIPIPPIAIEEGRVSGQIVEQQGRYNLTNLLPAQGAKIDEAAVQRAANGLGVNASLLTRVLTAWQDLRKREPGAEPELMELLEIVRPSSEDSQRLQRHVVLLPERTQLNVNFATAEALMATIPGLNSSDASSVLSRRTGNPFRSVAAFTAVLPESLRQQATAFVSVQSRYFLVEVQARFDRVQLGYEALLRRDGRDLPVLLWARRAAPADN</sequence>
<evidence type="ECO:0000256" key="1">
    <source>
        <dbReference type="PIRNR" id="PIRNR002786"/>
    </source>
</evidence>
<dbReference type="SUPFAM" id="SSF54523">
    <property type="entry name" value="Pili subunits"/>
    <property type="match status" value="1"/>
</dbReference>